<dbReference type="AlphaFoldDB" id="W4FED4"/>
<protein>
    <submittedName>
        <fullName evidence="1">Uncharacterized protein</fullName>
    </submittedName>
</protein>
<evidence type="ECO:0000313" key="1">
    <source>
        <dbReference type="EMBL" id="ETV65845.1"/>
    </source>
</evidence>
<name>W4FED4_APHAT</name>
<sequence length="659" mass="73664">MPLTRSEQSRFLKPHKCCQEELFASDYIRTNKSGGLKSLRCFPHCCKGHKKKTFCGTGLGVETDLPDCSAVLSYFSCHGDPGSTPDKDECPVQFQVGHTYNLLDFETHVKSKDNLFGSVFPGQRVGSSRQFVINGDRQCWHYGWCSSRVGQKYTHCLNVYFFKVEADTKLECIDAIESDPFHITSSRVMRKKTRLAKRTIADVHGGYLSDKAAESSSGHSDAQIQSKRVKSTSLAKRDLICLLNPNEAAAAAAANITATLPPTPSLPPIIPVVNVTNRRLQPDDTLQARSNDVFFIIQILSRIADFERLGSTQRQYFSLTMHHLFSVQPLLAKPPPSPPRIPHGSMMESLLSVLVAGVESALEAGFLSKLRDHILTHPHDPLKAYSDMLGMFEQALVALGGQFPTTCDTVAAMAKQLHVAFSTVIGHKHKSLLPEHEYVPETPPTTFLDSLYMGREFASAVMSALHVPQWSPTSRNVQGDFSPLSGKWARLSLQCRTQPQHHPSWLYRLLTDVASRTWSIDDRGDEMLILWPGSVGTAHLIHKLCGKHRLLAQSPYGLSSSCTQLIGYLAKRNFQDNTVTLQYYYWPAEASSKFRKRLTRHFRTHPDDPNLLEIHVVLEVCKPPTDQHVAKTPMEKLMFPADWHVESSSIDTYARAAAE</sequence>
<dbReference type="VEuPathDB" id="FungiDB:H257_17569"/>
<accession>W4FED4</accession>
<organism evidence="1">
    <name type="scientific">Aphanomyces astaci</name>
    <name type="common">Crayfish plague agent</name>
    <dbReference type="NCBI Taxonomy" id="112090"/>
    <lineage>
        <taxon>Eukaryota</taxon>
        <taxon>Sar</taxon>
        <taxon>Stramenopiles</taxon>
        <taxon>Oomycota</taxon>
        <taxon>Saprolegniomycetes</taxon>
        <taxon>Saprolegniales</taxon>
        <taxon>Verrucalvaceae</taxon>
        <taxon>Aphanomyces</taxon>
    </lineage>
</organism>
<dbReference type="GeneID" id="20819565"/>
<proteinExistence type="predicted"/>
<gene>
    <name evidence="1" type="ORF">H257_17569</name>
</gene>
<dbReference type="EMBL" id="KI913223">
    <property type="protein sequence ID" value="ETV65845.1"/>
    <property type="molecule type" value="Genomic_DNA"/>
</dbReference>
<dbReference type="OrthoDB" id="58467at2759"/>
<dbReference type="STRING" id="112090.W4FED4"/>
<reference evidence="1" key="1">
    <citation type="submission" date="2013-12" db="EMBL/GenBank/DDBJ databases">
        <title>The Genome Sequence of Aphanomyces astaci APO3.</title>
        <authorList>
            <consortium name="The Broad Institute Genomics Platform"/>
            <person name="Russ C."/>
            <person name="Tyler B."/>
            <person name="van West P."/>
            <person name="Dieguez-Uribeondo J."/>
            <person name="Young S.K."/>
            <person name="Zeng Q."/>
            <person name="Gargeya S."/>
            <person name="Fitzgerald M."/>
            <person name="Abouelleil A."/>
            <person name="Alvarado L."/>
            <person name="Chapman S.B."/>
            <person name="Gainer-Dewar J."/>
            <person name="Goldberg J."/>
            <person name="Griggs A."/>
            <person name="Gujja S."/>
            <person name="Hansen M."/>
            <person name="Howarth C."/>
            <person name="Imamovic A."/>
            <person name="Ireland A."/>
            <person name="Larimer J."/>
            <person name="McCowan C."/>
            <person name="Murphy C."/>
            <person name="Pearson M."/>
            <person name="Poon T.W."/>
            <person name="Priest M."/>
            <person name="Roberts A."/>
            <person name="Saif S."/>
            <person name="Shea T."/>
            <person name="Sykes S."/>
            <person name="Wortman J."/>
            <person name="Nusbaum C."/>
            <person name="Birren B."/>
        </authorList>
    </citation>
    <scope>NUCLEOTIDE SEQUENCE [LARGE SCALE GENOMIC DNA]</scope>
    <source>
        <strain evidence="1">APO3</strain>
    </source>
</reference>
<dbReference type="RefSeq" id="XP_009844708.1">
    <property type="nucleotide sequence ID" value="XM_009846406.1"/>
</dbReference>